<dbReference type="RefSeq" id="WP_189212379.1">
    <property type="nucleotide sequence ID" value="NZ_BMRB01000003.1"/>
</dbReference>
<comment type="subcellular location">
    <subcellularLocation>
        <location evidence="5">Cell membrane</location>
        <topology evidence="5">Multi-pass membrane protein</topology>
    </subcellularLocation>
    <subcellularLocation>
        <location evidence="1">Membrane</location>
        <topology evidence="1">Multi-pass membrane protein</topology>
    </subcellularLocation>
</comment>
<organism evidence="7 8">
    <name type="scientific">Actinokineospora fastidiosa</name>
    <dbReference type="NCBI Taxonomy" id="1816"/>
    <lineage>
        <taxon>Bacteria</taxon>
        <taxon>Bacillati</taxon>
        <taxon>Actinomycetota</taxon>
        <taxon>Actinomycetes</taxon>
        <taxon>Pseudonocardiales</taxon>
        <taxon>Pseudonocardiaceae</taxon>
        <taxon>Actinokineospora</taxon>
    </lineage>
</organism>
<feature type="transmembrane region" description="Helical" evidence="5">
    <location>
        <begin position="56"/>
        <end position="80"/>
    </location>
</feature>
<feature type="domain" description="ABC transmembrane type-2" evidence="6">
    <location>
        <begin position="25"/>
        <end position="260"/>
    </location>
</feature>
<comment type="caution">
    <text evidence="7">The sequence shown here is derived from an EMBL/GenBank/DDBJ whole genome shotgun (WGS) entry which is preliminary data.</text>
</comment>
<feature type="transmembrane region" description="Helical" evidence="5">
    <location>
        <begin position="140"/>
        <end position="165"/>
    </location>
</feature>
<feature type="transmembrane region" description="Helical" evidence="5">
    <location>
        <begin position="100"/>
        <end position="128"/>
    </location>
</feature>
<evidence type="ECO:0000256" key="4">
    <source>
        <dbReference type="ARBA" id="ARBA00023136"/>
    </source>
</evidence>
<sequence length="280" mass="29995">MNANAIALGVNRGWITWRSTNSSREGLFNLFFYNAIPLVFLIVSRDSTLPGTDIALGAKLLPGMLALMVVFSVMGTAYYLSTEREDGTLLRAKAVPRGMSAYVVGLAFVAVMDVLVSLAIVLVPGMFIVPGVPVGDLGMWIGLIGYVVLGLIACLPLGVLIGSAIQSPRVIGGFGFLITMGLAMVSGLFFPMQDLWGWVQVLVQALPLYWLGLGMRSVFLPDAAAAYELTESWRTLETLGVLGAWAALGLIAGPILLRRTARRESGAAMEARRAQAMQRT</sequence>
<feature type="transmembrane region" description="Helical" evidence="5">
    <location>
        <begin position="239"/>
        <end position="257"/>
    </location>
</feature>
<dbReference type="Proteomes" id="UP000660680">
    <property type="component" value="Unassembled WGS sequence"/>
</dbReference>
<dbReference type="PANTHER" id="PTHR43229:SF2">
    <property type="entry name" value="NODULATION PROTEIN J"/>
    <property type="match status" value="1"/>
</dbReference>
<evidence type="ECO:0000256" key="5">
    <source>
        <dbReference type="RuleBase" id="RU361157"/>
    </source>
</evidence>
<dbReference type="AlphaFoldDB" id="A0A918LFR7"/>
<dbReference type="EMBL" id="BMRB01000003">
    <property type="protein sequence ID" value="GGS43849.1"/>
    <property type="molecule type" value="Genomic_DNA"/>
</dbReference>
<dbReference type="PANTHER" id="PTHR43229">
    <property type="entry name" value="NODULATION PROTEIN J"/>
    <property type="match status" value="1"/>
</dbReference>
<evidence type="ECO:0000259" key="6">
    <source>
        <dbReference type="PROSITE" id="PS51012"/>
    </source>
</evidence>
<dbReference type="GO" id="GO:0140359">
    <property type="term" value="F:ABC-type transporter activity"/>
    <property type="evidence" value="ECO:0007669"/>
    <property type="project" value="InterPro"/>
</dbReference>
<protein>
    <recommendedName>
        <fullName evidence="5">Transport permease protein</fullName>
    </recommendedName>
</protein>
<dbReference type="GO" id="GO:0005886">
    <property type="term" value="C:plasma membrane"/>
    <property type="evidence" value="ECO:0007669"/>
    <property type="project" value="UniProtKB-SubCell"/>
</dbReference>
<dbReference type="Pfam" id="PF01061">
    <property type="entry name" value="ABC2_membrane"/>
    <property type="match status" value="1"/>
</dbReference>
<dbReference type="InterPro" id="IPR047817">
    <property type="entry name" value="ABC2_TM_bact-type"/>
</dbReference>
<keyword evidence="5" id="KW-0813">Transport</keyword>
<reference evidence="7" key="2">
    <citation type="submission" date="2020-09" db="EMBL/GenBank/DDBJ databases">
        <authorList>
            <person name="Sun Q."/>
            <person name="Ohkuma M."/>
        </authorList>
    </citation>
    <scope>NUCLEOTIDE SEQUENCE</scope>
    <source>
        <strain evidence="7">JCM 3276</strain>
    </source>
</reference>
<evidence type="ECO:0000256" key="1">
    <source>
        <dbReference type="ARBA" id="ARBA00004141"/>
    </source>
</evidence>
<comment type="similarity">
    <text evidence="5">Belongs to the ABC-2 integral membrane protein family.</text>
</comment>
<keyword evidence="2 5" id="KW-0812">Transmembrane</keyword>
<evidence type="ECO:0000313" key="7">
    <source>
        <dbReference type="EMBL" id="GGS43849.1"/>
    </source>
</evidence>
<keyword evidence="5" id="KW-1003">Cell membrane</keyword>
<keyword evidence="3 5" id="KW-1133">Transmembrane helix</keyword>
<keyword evidence="4 5" id="KW-0472">Membrane</keyword>
<evidence type="ECO:0000313" key="8">
    <source>
        <dbReference type="Proteomes" id="UP000660680"/>
    </source>
</evidence>
<evidence type="ECO:0000256" key="2">
    <source>
        <dbReference type="ARBA" id="ARBA00022692"/>
    </source>
</evidence>
<dbReference type="InterPro" id="IPR013525">
    <property type="entry name" value="ABC2_TM"/>
</dbReference>
<feature type="transmembrane region" description="Helical" evidence="5">
    <location>
        <begin position="26"/>
        <end position="44"/>
    </location>
</feature>
<evidence type="ECO:0000256" key="3">
    <source>
        <dbReference type="ARBA" id="ARBA00022989"/>
    </source>
</evidence>
<name>A0A918LFR7_9PSEU</name>
<dbReference type="InterPro" id="IPR051784">
    <property type="entry name" value="Nod_factor_ABC_transporter"/>
</dbReference>
<accession>A0A918LFR7</accession>
<dbReference type="PROSITE" id="PS51012">
    <property type="entry name" value="ABC_TM2"/>
    <property type="match status" value="1"/>
</dbReference>
<reference evidence="7" key="1">
    <citation type="journal article" date="2014" name="Int. J. Syst. Evol. Microbiol.">
        <title>Complete genome sequence of Corynebacterium casei LMG S-19264T (=DSM 44701T), isolated from a smear-ripened cheese.</title>
        <authorList>
            <consortium name="US DOE Joint Genome Institute (JGI-PGF)"/>
            <person name="Walter F."/>
            <person name="Albersmeier A."/>
            <person name="Kalinowski J."/>
            <person name="Ruckert C."/>
        </authorList>
    </citation>
    <scope>NUCLEOTIDE SEQUENCE</scope>
    <source>
        <strain evidence="7">JCM 3276</strain>
    </source>
</reference>
<gene>
    <name evidence="7" type="ORF">GCM10010171_43770</name>
</gene>
<keyword evidence="8" id="KW-1185">Reference proteome</keyword>
<feature type="transmembrane region" description="Helical" evidence="5">
    <location>
        <begin position="171"/>
        <end position="190"/>
    </location>
</feature>
<proteinExistence type="inferred from homology"/>